<dbReference type="EMBL" id="AYYQ01000035">
    <property type="protein sequence ID" value="KRM67788.1"/>
    <property type="molecule type" value="Genomic_DNA"/>
</dbReference>
<dbReference type="OrthoDB" id="1654473at2"/>
<keyword evidence="4 6" id="KW-0472">Membrane</keyword>
<comment type="similarity">
    <text evidence="6">Belongs to the EzrA family.</text>
</comment>
<evidence type="ECO:0000256" key="1">
    <source>
        <dbReference type="ARBA" id="ARBA00022692"/>
    </source>
</evidence>
<proteinExistence type="inferred from homology"/>
<feature type="topological domain" description="Cytoplasmic" evidence="6">
    <location>
        <begin position="28"/>
        <end position="572"/>
    </location>
</feature>
<dbReference type="GO" id="GO:0005940">
    <property type="term" value="C:septin ring"/>
    <property type="evidence" value="ECO:0007669"/>
    <property type="project" value="InterPro"/>
</dbReference>
<evidence type="ECO:0000256" key="3">
    <source>
        <dbReference type="ARBA" id="ARBA00023054"/>
    </source>
</evidence>
<keyword evidence="3 6" id="KW-0175">Coiled coil</keyword>
<keyword evidence="9" id="KW-1185">Reference proteome</keyword>
<evidence type="ECO:0000256" key="5">
    <source>
        <dbReference type="ARBA" id="ARBA00023210"/>
    </source>
</evidence>
<name>A0A0R2AY55_9LACO</name>
<gene>
    <name evidence="6" type="primary">ezrA</name>
    <name evidence="8" type="ORF">FD06_GL000508</name>
</gene>
<dbReference type="GO" id="GO:0000917">
    <property type="term" value="P:division septum assembly"/>
    <property type="evidence" value="ECO:0007669"/>
    <property type="project" value="UniProtKB-KW"/>
</dbReference>
<evidence type="ECO:0000256" key="4">
    <source>
        <dbReference type="ARBA" id="ARBA00023136"/>
    </source>
</evidence>
<organism evidence="8 9">
    <name type="scientific">Apilactobacillus ozensis DSM 23829 = JCM 17196</name>
    <dbReference type="NCBI Taxonomy" id="1423781"/>
    <lineage>
        <taxon>Bacteria</taxon>
        <taxon>Bacillati</taxon>
        <taxon>Bacillota</taxon>
        <taxon>Bacilli</taxon>
        <taxon>Lactobacillales</taxon>
        <taxon>Lactobacillaceae</taxon>
        <taxon>Apilactobacillus</taxon>
    </lineage>
</organism>
<comment type="caution">
    <text evidence="8">The sequence shown here is derived from an EMBL/GenBank/DDBJ whole genome shotgun (WGS) entry which is preliminary data.</text>
</comment>
<dbReference type="AlphaFoldDB" id="A0A0R2AY55"/>
<dbReference type="Pfam" id="PF06160">
    <property type="entry name" value="EzrA"/>
    <property type="match status" value="1"/>
</dbReference>
<keyword evidence="6" id="KW-0132">Cell division</keyword>
<comment type="subcellular location">
    <subcellularLocation>
        <location evidence="6">Cell membrane</location>
        <topology evidence="6">Single-pass membrane protein</topology>
    </subcellularLocation>
    <text evidence="6">Colocalized with FtsZ to the nascent septal site.</text>
</comment>
<dbReference type="Proteomes" id="UP000052012">
    <property type="component" value="Unassembled WGS sequence"/>
</dbReference>
<dbReference type="HAMAP" id="MF_00728">
    <property type="entry name" value="EzrA"/>
    <property type="match status" value="1"/>
</dbReference>
<keyword evidence="1 6" id="KW-0812">Transmembrane</keyword>
<evidence type="ECO:0000313" key="8">
    <source>
        <dbReference type="EMBL" id="KRM67788.1"/>
    </source>
</evidence>
<feature type="coiled-coil region" evidence="6">
    <location>
        <begin position="118"/>
        <end position="191"/>
    </location>
</feature>
<dbReference type="PATRIC" id="fig|1423781.4.peg.521"/>
<evidence type="ECO:0000256" key="6">
    <source>
        <dbReference type="HAMAP-Rule" id="MF_00728"/>
    </source>
</evidence>
<dbReference type="InterPro" id="IPR010379">
    <property type="entry name" value="EzrA"/>
</dbReference>
<dbReference type="GO" id="GO:0000921">
    <property type="term" value="P:septin ring assembly"/>
    <property type="evidence" value="ECO:0007669"/>
    <property type="project" value="InterPro"/>
</dbReference>
<feature type="coiled-coil region" evidence="6">
    <location>
        <begin position="323"/>
        <end position="354"/>
    </location>
</feature>
<keyword evidence="6" id="KW-1003">Cell membrane</keyword>
<keyword evidence="2 6" id="KW-1133">Transmembrane helix</keyword>
<accession>A0A0R2AY55</accession>
<evidence type="ECO:0000313" key="9">
    <source>
        <dbReference type="Proteomes" id="UP000052012"/>
    </source>
</evidence>
<evidence type="ECO:0000256" key="2">
    <source>
        <dbReference type="ARBA" id="ARBA00022989"/>
    </source>
</evidence>
<dbReference type="RefSeq" id="WP_056966766.1">
    <property type="nucleotide sequence ID" value="NZ_AYYQ01000035.1"/>
</dbReference>
<reference evidence="8 9" key="1">
    <citation type="journal article" date="2015" name="Genome Announc.">
        <title>Expanding the biotechnology potential of lactobacilli through comparative genomics of 213 strains and associated genera.</title>
        <authorList>
            <person name="Sun Z."/>
            <person name="Harris H.M."/>
            <person name="McCann A."/>
            <person name="Guo C."/>
            <person name="Argimon S."/>
            <person name="Zhang W."/>
            <person name="Yang X."/>
            <person name="Jeffery I.B."/>
            <person name="Cooney J.C."/>
            <person name="Kagawa T.F."/>
            <person name="Liu W."/>
            <person name="Song Y."/>
            <person name="Salvetti E."/>
            <person name="Wrobel A."/>
            <person name="Rasinkangas P."/>
            <person name="Parkhill J."/>
            <person name="Rea M.C."/>
            <person name="O'Sullivan O."/>
            <person name="Ritari J."/>
            <person name="Douillard F.P."/>
            <person name="Paul Ross R."/>
            <person name="Yang R."/>
            <person name="Briner A.E."/>
            <person name="Felis G.E."/>
            <person name="de Vos W.M."/>
            <person name="Barrangou R."/>
            <person name="Klaenhammer T.R."/>
            <person name="Caufield P.W."/>
            <person name="Cui Y."/>
            <person name="Zhang H."/>
            <person name="O'Toole P.W."/>
        </authorList>
    </citation>
    <scope>NUCLEOTIDE SEQUENCE [LARGE SCALE GENOMIC DNA]</scope>
    <source>
        <strain evidence="8 9">DSM 23829</strain>
    </source>
</reference>
<dbReference type="STRING" id="1423781.FD06_GL000508"/>
<dbReference type="GO" id="GO:0005886">
    <property type="term" value="C:plasma membrane"/>
    <property type="evidence" value="ECO:0007669"/>
    <property type="project" value="UniProtKB-SubCell"/>
</dbReference>
<comment type="function">
    <text evidence="6">Negative regulator of FtsZ ring formation; modulates the frequency and position of FtsZ ring formation. Inhibits FtsZ ring formation at polar sites. Interacts either with FtsZ or with one of its binding partners to promote depolymerization.</text>
</comment>
<sequence>MSNHILTLALIIIIIILIILGLIFYTARYSLQKNIKRTEEKLNSVINNSLENDFKNIKKLKLNGESLKQFKDYSKKYNVIFDVEINSIKDALSKAKKFAHNYKIISANNLQKRNLSQIESINKRLQVLKIELSDFEKLNEKHTKNIREFNKEFKQYNKKILNENYLYGDSAAKIEDNLGKLEKEINQFTKLVHSGDHSSAEKMLGTVDNHFKQIKHLMENIPNLYKSLNKTFPSQLSEIKAGHKKMIEESYRFSDDNFEVLISKLEAKVSESLRLLKDLEIGKVVSYNNAISDHIDYMYEEMEKEILAKKKVIKNMKIVHDFIFHAQKQNNALMAELERLSKNYTLEHDEIKNAKSFANAINEIYSIYKTDYQLFKSGEAVYSEILSNQQEAKTNLSKIEKEQRDINDSVADLNDEEIKARESVQQFELNLLNMQREIDRLNLPGVSKDYLEKYDALYKRVKDLSRDINQDKISMDFINKKLSLVSEDMQELLHITQSIVDNAALSERLMQYSNHYKNDNENVSLACEKAKNYFDNTYEYDKSLETIATALEKVEPGLLKRVQSEYNREKNN</sequence>
<keyword evidence="6" id="KW-0131">Cell cycle</keyword>
<evidence type="ECO:0000256" key="7">
    <source>
        <dbReference type="SAM" id="Phobius"/>
    </source>
</evidence>
<feature type="transmembrane region" description="Helical" evidence="7">
    <location>
        <begin position="6"/>
        <end position="27"/>
    </location>
</feature>
<feature type="topological domain" description="Extracellular" evidence="6">
    <location>
        <begin position="1"/>
        <end position="8"/>
    </location>
</feature>
<protein>
    <recommendedName>
        <fullName evidence="6">Septation ring formation regulator EzrA</fullName>
    </recommendedName>
</protein>
<keyword evidence="5 6" id="KW-0717">Septation</keyword>
<feature type="coiled-coil region" evidence="6">
    <location>
        <begin position="382"/>
        <end position="419"/>
    </location>
</feature>